<dbReference type="SUPFAM" id="SSF54862">
    <property type="entry name" value="4Fe-4S ferredoxins"/>
    <property type="match status" value="1"/>
</dbReference>
<evidence type="ECO:0000313" key="2">
    <source>
        <dbReference type="EMBL" id="KKN14439.1"/>
    </source>
</evidence>
<gene>
    <name evidence="2" type="ORF">LCGC14_0996120</name>
</gene>
<feature type="domain" description="4Fe-4S ferredoxin-type" evidence="1">
    <location>
        <begin position="210"/>
        <end position="240"/>
    </location>
</feature>
<name>A0A0F9N905_9ZZZZ</name>
<dbReference type="Gene3D" id="3.30.70.20">
    <property type="match status" value="1"/>
</dbReference>
<protein>
    <recommendedName>
        <fullName evidence="1">4Fe-4S ferredoxin-type domain-containing protein</fullName>
    </recommendedName>
</protein>
<reference evidence="2" key="1">
    <citation type="journal article" date="2015" name="Nature">
        <title>Complex archaea that bridge the gap between prokaryotes and eukaryotes.</title>
        <authorList>
            <person name="Spang A."/>
            <person name="Saw J.H."/>
            <person name="Jorgensen S.L."/>
            <person name="Zaremba-Niedzwiedzka K."/>
            <person name="Martijn J."/>
            <person name="Lind A.E."/>
            <person name="van Eijk R."/>
            <person name="Schleper C."/>
            <person name="Guy L."/>
            <person name="Ettema T.J."/>
        </authorList>
    </citation>
    <scope>NUCLEOTIDE SEQUENCE</scope>
</reference>
<dbReference type="PANTHER" id="PTHR42827:SF1">
    <property type="entry name" value="IRON-SULFUR CLUSTER-BINDING PROTEIN"/>
    <property type="match status" value="1"/>
</dbReference>
<accession>A0A0F9N905</accession>
<dbReference type="Pfam" id="PF00037">
    <property type="entry name" value="Fer4"/>
    <property type="match status" value="1"/>
</dbReference>
<dbReference type="InterPro" id="IPR017900">
    <property type="entry name" value="4Fe4S_Fe_S_CS"/>
</dbReference>
<organism evidence="2">
    <name type="scientific">marine sediment metagenome</name>
    <dbReference type="NCBI Taxonomy" id="412755"/>
    <lineage>
        <taxon>unclassified sequences</taxon>
        <taxon>metagenomes</taxon>
        <taxon>ecological metagenomes</taxon>
    </lineage>
</organism>
<dbReference type="EMBL" id="LAZR01003816">
    <property type="protein sequence ID" value="KKN14439.1"/>
    <property type="molecule type" value="Genomic_DNA"/>
</dbReference>
<comment type="caution">
    <text evidence="2">The sequence shown here is derived from an EMBL/GenBank/DDBJ whole genome shotgun (WGS) entry which is preliminary data.</text>
</comment>
<dbReference type="AlphaFoldDB" id="A0A0F9N905"/>
<dbReference type="PANTHER" id="PTHR42827">
    <property type="entry name" value="IRON-SULFUR CLUSTER-BINDING PROTEIN-RELATED"/>
    <property type="match status" value="1"/>
</dbReference>
<dbReference type="InterPro" id="IPR017896">
    <property type="entry name" value="4Fe4S_Fe-S-bd"/>
</dbReference>
<evidence type="ECO:0000259" key="1">
    <source>
        <dbReference type="PROSITE" id="PS51379"/>
    </source>
</evidence>
<sequence>MVINKEWFVSKINNFLLNDESNKMVKVDGSLIFKPETLVGFSSGNDPIFTKYKDIIGNFHLTPIEAFTKFYENTNIKFTAENLSVVAYVLPISEETKEENYQHSKNMPSERWANTRLYGEESNQKLQNYLVNELKKENVNAVAPIIEKDLFKIFRKHEKGVWASTWSHRHMLFASGLGSFGISDGFINARGKAMRCGSLIVDYKLPSDAKNRPNDPYEFCIKCGECVERCPAGAISLEEYHNKQICSGHVFSAIPYVKKNYGINIYGCGLCQVHVSCSSGIPNKKNS</sequence>
<proteinExistence type="predicted"/>
<dbReference type="PROSITE" id="PS00198">
    <property type="entry name" value="4FE4S_FER_1"/>
    <property type="match status" value="1"/>
</dbReference>
<dbReference type="PROSITE" id="PS51379">
    <property type="entry name" value="4FE4S_FER_2"/>
    <property type="match status" value="1"/>
</dbReference>